<dbReference type="EMBL" id="JBBMRA010000001">
    <property type="protein sequence ID" value="MEM5534929.1"/>
    <property type="molecule type" value="Genomic_DNA"/>
</dbReference>
<keyword evidence="4" id="KW-0472">Membrane</keyword>
<dbReference type="RefSeq" id="WP_342853411.1">
    <property type="nucleotide sequence ID" value="NZ_JBBMRA010000001.1"/>
</dbReference>
<evidence type="ECO:0000313" key="6">
    <source>
        <dbReference type="EMBL" id="MEM5534929.1"/>
    </source>
</evidence>
<dbReference type="CDD" id="cd00761">
    <property type="entry name" value="Glyco_tranf_GTA_type"/>
    <property type="match status" value="1"/>
</dbReference>
<name>A0ABU9TMI8_9GAMM</name>
<dbReference type="Gene3D" id="3.90.550.10">
    <property type="entry name" value="Spore Coat Polysaccharide Biosynthesis Protein SpsA, Chain A"/>
    <property type="match status" value="1"/>
</dbReference>
<dbReference type="Proteomes" id="UP001449225">
    <property type="component" value="Unassembled WGS sequence"/>
</dbReference>
<dbReference type="Pfam" id="PF00535">
    <property type="entry name" value="Glycos_transf_2"/>
    <property type="match status" value="1"/>
</dbReference>
<accession>A0ABU9TMI8</accession>
<dbReference type="SUPFAM" id="SSF53448">
    <property type="entry name" value="Nucleotide-diphospho-sugar transferases"/>
    <property type="match status" value="1"/>
</dbReference>
<dbReference type="InterPro" id="IPR001173">
    <property type="entry name" value="Glyco_trans_2-like"/>
</dbReference>
<gene>
    <name evidence="6" type="ORF">WNY58_00865</name>
</gene>
<reference evidence="6 7" key="1">
    <citation type="submission" date="2024-03" db="EMBL/GenBank/DDBJ databases">
        <title>Community enrichment and isolation of bacterial strains for fucoidan degradation.</title>
        <authorList>
            <person name="Sichert A."/>
        </authorList>
    </citation>
    <scope>NUCLEOTIDE SEQUENCE [LARGE SCALE GENOMIC DNA]</scope>
    <source>
        <strain evidence="6 7">AS76</strain>
    </source>
</reference>
<dbReference type="InterPro" id="IPR029044">
    <property type="entry name" value="Nucleotide-diphossugar_trans"/>
</dbReference>
<comment type="caution">
    <text evidence="6">The sequence shown here is derived from an EMBL/GenBank/DDBJ whole genome shotgun (WGS) entry which is preliminary data.</text>
</comment>
<dbReference type="GO" id="GO:0016757">
    <property type="term" value="F:glycosyltransferase activity"/>
    <property type="evidence" value="ECO:0007669"/>
    <property type="project" value="UniProtKB-KW"/>
</dbReference>
<evidence type="ECO:0000256" key="3">
    <source>
        <dbReference type="ARBA" id="ARBA00022679"/>
    </source>
</evidence>
<dbReference type="PANTHER" id="PTHR43179:SF12">
    <property type="entry name" value="GALACTOFURANOSYLTRANSFERASE GLFT2"/>
    <property type="match status" value="1"/>
</dbReference>
<feature type="transmembrane region" description="Helical" evidence="4">
    <location>
        <begin position="249"/>
        <end position="271"/>
    </location>
</feature>
<proteinExistence type="inferred from homology"/>
<dbReference type="EC" id="2.4.-.-" evidence="6"/>
<organism evidence="6 7">
    <name type="scientific">Neptuniibacter pectenicola</name>
    <dbReference type="NCBI Taxonomy" id="1806669"/>
    <lineage>
        <taxon>Bacteria</taxon>
        <taxon>Pseudomonadati</taxon>
        <taxon>Pseudomonadota</taxon>
        <taxon>Gammaproteobacteria</taxon>
        <taxon>Oceanospirillales</taxon>
        <taxon>Oceanospirillaceae</taxon>
        <taxon>Neptuniibacter</taxon>
    </lineage>
</organism>
<keyword evidence="3 6" id="KW-0808">Transferase</keyword>
<keyword evidence="4" id="KW-0812">Transmembrane</keyword>
<protein>
    <submittedName>
        <fullName evidence="6">Glycosyltransferase family 2 protein</fullName>
        <ecNumber evidence="6">2.4.-.-</ecNumber>
    </submittedName>
</protein>
<evidence type="ECO:0000256" key="1">
    <source>
        <dbReference type="ARBA" id="ARBA00006739"/>
    </source>
</evidence>
<comment type="similarity">
    <text evidence="1">Belongs to the glycosyltransferase 2 family.</text>
</comment>
<feature type="domain" description="Glycosyltransferase 2-like" evidence="5">
    <location>
        <begin position="10"/>
        <end position="137"/>
    </location>
</feature>
<evidence type="ECO:0000313" key="7">
    <source>
        <dbReference type="Proteomes" id="UP001449225"/>
    </source>
</evidence>
<dbReference type="PANTHER" id="PTHR43179">
    <property type="entry name" value="RHAMNOSYLTRANSFERASE WBBL"/>
    <property type="match status" value="1"/>
</dbReference>
<keyword evidence="7" id="KW-1185">Reference proteome</keyword>
<evidence type="ECO:0000259" key="5">
    <source>
        <dbReference type="Pfam" id="PF00535"/>
    </source>
</evidence>
<keyword evidence="4" id="KW-1133">Transmembrane helix</keyword>
<sequence>MGNDIKTIDIAMCTFRRESVVDTLNSLQQLELNDQWKVKIIVADNDIEPSAKERVLSINAQHIPIEYIHAPKQNISIARNACLDNATADWVAFIDDDEIADKYWLTNLISKAEETGADVVLGRVDASFIYPPYPNWVMSGGFYHTRPVINHGEIVTGYTCNVLLNNRNVYIASNRFELLLGKTGGEDTEFFHRLHDLGVQIVYAEEALVVEPVLPQRANLTWLRNRRFRAGQTHASLVLKNGLSYPKRASLMAVAFLKAFYCILSACFTFFKPDKWRANYLRGVLHIGVLYRAFGGEEIVLYGSSEQSEKGSSHNG</sequence>
<evidence type="ECO:0000256" key="2">
    <source>
        <dbReference type="ARBA" id="ARBA00022676"/>
    </source>
</evidence>
<evidence type="ECO:0000256" key="4">
    <source>
        <dbReference type="SAM" id="Phobius"/>
    </source>
</evidence>
<keyword evidence="2 6" id="KW-0328">Glycosyltransferase</keyword>